<evidence type="ECO:0000259" key="1">
    <source>
        <dbReference type="PROSITE" id="PS50181"/>
    </source>
</evidence>
<evidence type="ECO:0000313" key="3">
    <source>
        <dbReference type="Proteomes" id="UP000306102"/>
    </source>
</evidence>
<dbReference type="Pfam" id="PF00646">
    <property type="entry name" value="F-box"/>
    <property type="match status" value="1"/>
</dbReference>
<accession>A0A4S4ES98</accession>
<name>A0A4S4ES98_CAMSN</name>
<organism evidence="2 3">
    <name type="scientific">Camellia sinensis var. sinensis</name>
    <name type="common">China tea</name>
    <dbReference type="NCBI Taxonomy" id="542762"/>
    <lineage>
        <taxon>Eukaryota</taxon>
        <taxon>Viridiplantae</taxon>
        <taxon>Streptophyta</taxon>
        <taxon>Embryophyta</taxon>
        <taxon>Tracheophyta</taxon>
        <taxon>Spermatophyta</taxon>
        <taxon>Magnoliopsida</taxon>
        <taxon>eudicotyledons</taxon>
        <taxon>Gunneridae</taxon>
        <taxon>Pentapetalae</taxon>
        <taxon>asterids</taxon>
        <taxon>Ericales</taxon>
        <taxon>Theaceae</taxon>
        <taxon>Camellia</taxon>
    </lineage>
</organism>
<evidence type="ECO:0000313" key="2">
    <source>
        <dbReference type="EMBL" id="THG19076.1"/>
    </source>
</evidence>
<keyword evidence="3" id="KW-1185">Reference proteome</keyword>
<dbReference type="AlphaFoldDB" id="A0A4S4ES98"/>
<dbReference type="InterPro" id="IPR002925">
    <property type="entry name" value="Dienelactn_hydro"/>
</dbReference>
<dbReference type="Gene3D" id="1.20.1280.50">
    <property type="match status" value="1"/>
</dbReference>
<dbReference type="InterPro" id="IPR036047">
    <property type="entry name" value="F-box-like_dom_sf"/>
</dbReference>
<proteinExistence type="predicted"/>
<dbReference type="InterPro" id="IPR001810">
    <property type="entry name" value="F-box_dom"/>
</dbReference>
<dbReference type="Pfam" id="PF01738">
    <property type="entry name" value="DLH"/>
    <property type="match status" value="1"/>
</dbReference>
<dbReference type="PROSITE" id="PS50181">
    <property type="entry name" value="FBOX"/>
    <property type="match status" value="1"/>
</dbReference>
<dbReference type="EMBL" id="SDRB02002629">
    <property type="protein sequence ID" value="THG19076.1"/>
    <property type="molecule type" value="Genomic_DNA"/>
</dbReference>
<dbReference type="SUPFAM" id="SSF53474">
    <property type="entry name" value="alpha/beta-Hydrolases"/>
    <property type="match status" value="1"/>
</dbReference>
<dbReference type="SUPFAM" id="SSF81383">
    <property type="entry name" value="F-box domain"/>
    <property type="match status" value="1"/>
</dbReference>
<dbReference type="PANTHER" id="PTHR17630">
    <property type="entry name" value="DIENELACTONE HYDROLASE"/>
    <property type="match status" value="1"/>
</dbReference>
<dbReference type="CDD" id="cd22157">
    <property type="entry name" value="F-box_AtFBW1-like"/>
    <property type="match status" value="1"/>
</dbReference>
<dbReference type="Proteomes" id="UP000306102">
    <property type="component" value="Unassembled WGS sequence"/>
</dbReference>
<feature type="domain" description="F-box" evidence="1">
    <location>
        <begin position="245"/>
        <end position="296"/>
    </location>
</feature>
<dbReference type="PANTHER" id="PTHR17630:SF97">
    <property type="entry name" value="ENDO-1,31,4-BETA-D-GLUCANASE-LIKE"/>
    <property type="match status" value="1"/>
</dbReference>
<sequence length="411" mass="45099">MSGPQCCSNAPALNSSCGEGHVEELACLKCYVSGSPDSNLAILLVSDVFASQIYRKLADKVAAAGFYVVVPDFLYGDPYAPENAERPLPVWIKDHGTDKAVEDAKPVIEALKLKGVSSIGAAGFCWGAKVVVELAKYPFIQAGVLLHPSFVSLEDIQAVKVPISVLGAEIDRMSPPELVKKFDEALNAKPEVDGFVKIFPGVEHGWTVRYKDEDAGAVKSAGEAHKDMLDWFVKANNIKIEAISEPQFPSIPEEIILHILSNLPVSSLIRFKCVSKSWCSLISNPKFNLSTTQKRSKLIVVPDFHAPSFSINLINNDDDEVSAMEIPKPEAISQGNLPRSKMRIRGSCNGLLLVNVHEDLFMWNPSTRSCNRVFSHFLLIRKHPIFQIVSGLCYDSSTDDYKALMAIRGVI</sequence>
<comment type="caution">
    <text evidence="2">The sequence shown here is derived from an EMBL/GenBank/DDBJ whole genome shotgun (WGS) entry which is preliminary data.</text>
</comment>
<dbReference type="InterPro" id="IPR029058">
    <property type="entry name" value="AB_hydrolase_fold"/>
</dbReference>
<gene>
    <name evidence="2" type="ORF">TEA_027642</name>
</gene>
<dbReference type="Gene3D" id="3.40.50.1820">
    <property type="entry name" value="alpha/beta hydrolase"/>
    <property type="match status" value="1"/>
</dbReference>
<dbReference type="STRING" id="542762.A0A4S4ES98"/>
<dbReference type="GO" id="GO:0016787">
    <property type="term" value="F:hydrolase activity"/>
    <property type="evidence" value="ECO:0007669"/>
    <property type="project" value="InterPro"/>
</dbReference>
<protein>
    <recommendedName>
        <fullName evidence="1">F-box domain-containing protein</fullName>
    </recommendedName>
</protein>
<dbReference type="SMART" id="SM00256">
    <property type="entry name" value="FBOX"/>
    <property type="match status" value="1"/>
</dbReference>
<reference evidence="2 3" key="1">
    <citation type="journal article" date="2018" name="Proc. Natl. Acad. Sci. U.S.A.">
        <title>Draft genome sequence of Camellia sinensis var. sinensis provides insights into the evolution of the tea genome and tea quality.</title>
        <authorList>
            <person name="Wei C."/>
            <person name="Yang H."/>
            <person name="Wang S."/>
            <person name="Zhao J."/>
            <person name="Liu C."/>
            <person name="Gao L."/>
            <person name="Xia E."/>
            <person name="Lu Y."/>
            <person name="Tai Y."/>
            <person name="She G."/>
            <person name="Sun J."/>
            <person name="Cao H."/>
            <person name="Tong W."/>
            <person name="Gao Q."/>
            <person name="Li Y."/>
            <person name="Deng W."/>
            <person name="Jiang X."/>
            <person name="Wang W."/>
            <person name="Chen Q."/>
            <person name="Zhang S."/>
            <person name="Li H."/>
            <person name="Wu J."/>
            <person name="Wang P."/>
            <person name="Li P."/>
            <person name="Shi C."/>
            <person name="Zheng F."/>
            <person name="Jian J."/>
            <person name="Huang B."/>
            <person name="Shan D."/>
            <person name="Shi M."/>
            <person name="Fang C."/>
            <person name="Yue Y."/>
            <person name="Li F."/>
            <person name="Li D."/>
            <person name="Wei S."/>
            <person name="Han B."/>
            <person name="Jiang C."/>
            <person name="Yin Y."/>
            <person name="Xia T."/>
            <person name="Zhang Z."/>
            <person name="Bennetzen J.L."/>
            <person name="Zhao S."/>
            <person name="Wan X."/>
        </authorList>
    </citation>
    <scope>NUCLEOTIDE SEQUENCE [LARGE SCALE GENOMIC DNA]</scope>
    <source>
        <strain evidence="3">cv. Shuchazao</strain>
        <tissue evidence="2">Leaf</tissue>
    </source>
</reference>